<dbReference type="EMBL" id="JANIEX010000008">
    <property type="protein sequence ID" value="KAJ3576618.1"/>
    <property type="molecule type" value="Genomic_DNA"/>
</dbReference>
<protein>
    <recommendedName>
        <fullName evidence="3">NACHT domain-containing protein</fullName>
    </recommendedName>
</protein>
<dbReference type="InterPro" id="IPR007111">
    <property type="entry name" value="NACHT_NTPase"/>
</dbReference>
<accession>A0AAD5YYQ4</accession>
<dbReference type="Gene3D" id="3.40.50.300">
    <property type="entry name" value="P-loop containing nucleotide triphosphate hydrolases"/>
    <property type="match status" value="1"/>
</dbReference>
<reference evidence="4" key="1">
    <citation type="submission" date="2022-07" db="EMBL/GenBank/DDBJ databases">
        <title>Genome Sequence of Leucocoprinus birnbaumii.</title>
        <authorList>
            <person name="Buettner E."/>
        </authorList>
    </citation>
    <scope>NUCLEOTIDE SEQUENCE</scope>
    <source>
        <strain evidence="4">VT141</strain>
    </source>
</reference>
<gene>
    <name evidence="4" type="ORF">NP233_g313</name>
</gene>
<dbReference type="AlphaFoldDB" id="A0AAD5YYQ4"/>
<feature type="compositionally biased region" description="Polar residues" evidence="2">
    <location>
        <begin position="300"/>
        <end position="309"/>
    </location>
</feature>
<feature type="domain" description="NACHT" evidence="3">
    <location>
        <begin position="450"/>
        <end position="565"/>
    </location>
</feature>
<feature type="region of interest" description="Disordered" evidence="2">
    <location>
        <begin position="234"/>
        <end position="310"/>
    </location>
</feature>
<dbReference type="PANTHER" id="PTHR10039">
    <property type="entry name" value="AMELOGENIN"/>
    <property type="match status" value="1"/>
</dbReference>
<evidence type="ECO:0000313" key="4">
    <source>
        <dbReference type="EMBL" id="KAJ3576618.1"/>
    </source>
</evidence>
<dbReference type="PANTHER" id="PTHR10039:SF14">
    <property type="entry name" value="NACHT DOMAIN-CONTAINING PROTEIN"/>
    <property type="match status" value="1"/>
</dbReference>
<feature type="compositionally biased region" description="Polar residues" evidence="2">
    <location>
        <begin position="235"/>
        <end position="245"/>
    </location>
</feature>
<organism evidence="4 5">
    <name type="scientific">Leucocoprinus birnbaumii</name>
    <dbReference type="NCBI Taxonomy" id="56174"/>
    <lineage>
        <taxon>Eukaryota</taxon>
        <taxon>Fungi</taxon>
        <taxon>Dikarya</taxon>
        <taxon>Basidiomycota</taxon>
        <taxon>Agaricomycotina</taxon>
        <taxon>Agaricomycetes</taxon>
        <taxon>Agaricomycetidae</taxon>
        <taxon>Agaricales</taxon>
        <taxon>Agaricineae</taxon>
        <taxon>Agaricaceae</taxon>
        <taxon>Leucocoprinus</taxon>
    </lineage>
</organism>
<dbReference type="PROSITE" id="PS50837">
    <property type="entry name" value="NACHT"/>
    <property type="match status" value="1"/>
</dbReference>
<dbReference type="SUPFAM" id="SSF52540">
    <property type="entry name" value="P-loop containing nucleoside triphosphate hydrolases"/>
    <property type="match status" value="1"/>
</dbReference>
<name>A0AAD5YYQ4_9AGAR</name>
<feature type="region of interest" description="Disordered" evidence="2">
    <location>
        <begin position="25"/>
        <end position="98"/>
    </location>
</feature>
<evidence type="ECO:0000256" key="1">
    <source>
        <dbReference type="ARBA" id="ARBA00022737"/>
    </source>
</evidence>
<dbReference type="Pfam" id="PF24883">
    <property type="entry name" value="NPHP3_N"/>
    <property type="match status" value="1"/>
</dbReference>
<dbReference type="Proteomes" id="UP001213000">
    <property type="component" value="Unassembled WGS sequence"/>
</dbReference>
<keyword evidence="1" id="KW-0677">Repeat</keyword>
<dbReference type="InterPro" id="IPR027417">
    <property type="entry name" value="P-loop_NTPase"/>
</dbReference>
<evidence type="ECO:0000313" key="5">
    <source>
        <dbReference type="Proteomes" id="UP001213000"/>
    </source>
</evidence>
<proteinExistence type="predicted"/>
<evidence type="ECO:0000259" key="3">
    <source>
        <dbReference type="PROSITE" id="PS50837"/>
    </source>
</evidence>
<evidence type="ECO:0000256" key="2">
    <source>
        <dbReference type="SAM" id="MobiDB-lite"/>
    </source>
</evidence>
<dbReference type="InterPro" id="IPR056884">
    <property type="entry name" value="NPHP3-like_N"/>
</dbReference>
<keyword evidence="5" id="KW-1185">Reference proteome</keyword>
<feature type="compositionally biased region" description="Polar residues" evidence="2">
    <location>
        <begin position="61"/>
        <end position="72"/>
    </location>
</feature>
<comment type="caution">
    <text evidence="4">The sequence shown here is derived from an EMBL/GenBank/DDBJ whole genome shotgun (WGS) entry which is preliminary data.</text>
</comment>
<sequence>MEAVDWKWDNYANCGRLCPPPPWTLPPSFKASDDNHPVDTRQFGPDTRHHSPALSEYQGIRANSITSGSTYQRDALRPLDSRGPQPRPSSLPWNTPLQFQPVQTSDTLSFPQIATLSWPPPHTIAPDSSYLPQSTSSVSNVPTEDRAYSAEVDRRQLSPAADQNLFNRAPFSPLSQFAQSPRAVTPSSVHLNSHIQYPGHRTVAPEHGPRYNEVANNADQLALISRMLAPGYLSARSSQPTSHNDIASRRRSRRPSHLVPRLQNGDPGAYTVEGYHRDKGKRRADYSDDSYPRPYAAADPQSTTSQPQPGSIELERAQPFEDLSTTGWAGLTEVLHPQLSLPAPTSAQAASLNHVATRTPEIISSNQTSLFSGSHDFAMNNSTIVVHPPGTGSQQSEHSAAMNWLKASMIEHAQHDSAGRDPPPRCHPETRITILERTHNWIDNPQREKRLLWIRGPAGVGKSAIVQTVADSLSVSGCLIASLFFSRPNGRSNPQRVFPTIAYQLASRHALYRAYIDEIRPPDSQPLEMRAMKEQFRLLIIEPLANRKLFDSAEDILIAIDGLDECDGDPGADDYDQNCHRRRNFQEVHREIIQLISSFVKTHPSVPVIWVIASQPESHITAVFGSNNVKGCYVEESILVDDEEACADVEKFLNSSFEKIAEAYPDHITTTPWPAYDQFLQIAKAASGLFIFGEVVIRFIDDPREENPISQLNQVLAAIAKLRQSRKNKNPLSALDVIYTAILSRIPSTRMENLKKMLPLMIYVHRKSIKVRDYNFQNMYEHFDISREDAVTSFNYLHSVIYFPRGKEIGKTQPRFYHASFRDYLEDPSRSCEYTVEKWNEGLTWPPPTAVTGDGDLSNLCKSISWVHELLTRLSSSGSTIEVLIHRYKIPDSGLLQDILDGLDFRSLLLENLNSLSFQDLHEEVASKMSCVNELERRGILRQTTLASLNRLPSDDIWTGKLNKDKDYTVFDYG</sequence>